<feature type="chain" id="PRO_5016479901" evidence="2">
    <location>
        <begin position="23"/>
        <end position="477"/>
    </location>
</feature>
<dbReference type="PROSITE" id="PS51257">
    <property type="entry name" value="PROKAR_LIPOPROTEIN"/>
    <property type="match status" value="1"/>
</dbReference>
<evidence type="ECO:0000256" key="1">
    <source>
        <dbReference type="ARBA" id="ARBA00007613"/>
    </source>
</evidence>
<keyword evidence="2" id="KW-0472">Membrane</keyword>
<protein>
    <submittedName>
        <fullName evidence="4">Efflux transporter outer membrane subunit</fullName>
    </submittedName>
</protein>
<comment type="similarity">
    <text evidence="1 2">Belongs to the outer membrane factor (OMF) (TC 1.B.17) family.</text>
</comment>
<organism evidence="4 5">
    <name type="scientific">Hydrogenophaga borbori</name>
    <dbReference type="NCBI Taxonomy" id="2294117"/>
    <lineage>
        <taxon>Bacteria</taxon>
        <taxon>Pseudomonadati</taxon>
        <taxon>Pseudomonadota</taxon>
        <taxon>Betaproteobacteria</taxon>
        <taxon>Burkholderiales</taxon>
        <taxon>Comamonadaceae</taxon>
        <taxon>Hydrogenophaga</taxon>
    </lineage>
</organism>
<keyword evidence="2" id="KW-0564">Palmitate</keyword>
<sequence length="477" mass="50312">MNAINRLLPLAAALVLAGCATALPPLPASVDTPAQFKEQGQAAQATDAAQWTTAPPAEAQSRGTWWKAFGDPVLDELIERSAAGNTDIQQAAARLAQARALLRGAQAQRAPQIGASASAQRGAGADTANGPAPATLLQAGLNLSYEVDLFGRLARAQDAASLDAQSREALLQSTRLLVQAEVAQTYLALRATDTERALMRDTATAYADTLRLTQRRFEAGDVAELEVIRIQTELAATEAEVIALDRARAELEHALAVLLGEPASGFSLAATTTARALPAIPAGVPATVLARRPDVAAAQAALLAAQARVGVAQAAWFPRVSLTGAAGHASPELGELFQWSARSWGVGALLSLPLFDGGRREAGVQDARAGFDAAAAQYRSQVLNALREVEDQLSALRLLREQSLAQGRAVSAAQRASAISETRWRNGLVSQLELLDARRNELLNRRQAQRVEAARQQATVRLIRALGGGWDAERGRG</sequence>
<feature type="compositionally biased region" description="Low complexity" evidence="3">
    <location>
        <begin position="41"/>
        <end position="57"/>
    </location>
</feature>
<comment type="caution">
    <text evidence="4">The sequence shown here is derived from an EMBL/GenBank/DDBJ whole genome shotgun (WGS) entry which is preliminary data.</text>
</comment>
<keyword evidence="2" id="KW-0732">Signal</keyword>
<keyword evidence="5" id="KW-1185">Reference proteome</keyword>
<evidence type="ECO:0000256" key="3">
    <source>
        <dbReference type="SAM" id="MobiDB-lite"/>
    </source>
</evidence>
<dbReference type="PANTHER" id="PTHR30203">
    <property type="entry name" value="OUTER MEMBRANE CATION EFFLUX PROTEIN"/>
    <property type="match status" value="1"/>
</dbReference>
<dbReference type="Pfam" id="PF02321">
    <property type="entry name" value="OEP"/>
    <property type="match status" value="2"/>
</dbReference>
<keyword evidence="2" id="KW-0812">Transmembrane</keyword>
<dbReference type="InterPro" id="IPR010131">
    <property type="entry name" value="MdtP/NodT-like"/>
</dbReference>
<dbReference type="Proteomes" id="UP000261931">
    <property type="component" value="Unassembled WGS sequence"/>
</dbReference>
<dbReference type="GO" id="GO:0005886">
    <property type="term" value="C:plasma membrane"/>
    <property type="evidence" value="ECO:0007669"/>
    <property type="project" value="UniProtKB-SubCell"/>
</dbReference>
<dbReference type="Gene3D" id="1.20.1600.10">
    <property type="entry name" value="Outer membrane efflux proteins (OEP)"/>
    <property type="match status" value="1"/>
</dbReference>
<feature type="signal peptide" evidence="2">
    <location>
        <begin position="1"/>
        <end position="22"/>
    </location>
</feature>
<dbReference type="NCBIfam" id="TIGR01845">
    <property type="entry name" value="outer_NodT"/>
    <property type="match status" value="1"/>
</dbReference>
<dbReference type="PANTHER" id="PTHR30203:SF32">
    <property type="entry name" value="CATION EFFLUX SYSTEM PROTEIN CUSC"/>
    <property type="match status" value="1"/>
</dbReference>
<dbReference type="SUPFAM" id="SSF56954">
    <property type="entry name" value="Outer membrane efflux proteins (OEP)"/>
    <property type="match status" value="1"/>
</dbReference>
<proteinExistence type="inferred from homology"/>
<dbReference type="Gene3D" id="2.20.200.10">
    <property type="entry name" value="Outer membrane efflux proteins (OEP)"/>
    <property type="match status" value="1"/>
</dbReference>
<reference evidence="4 5" key="1">
    <citation type="submission" date="2018-08" db="EMBL/GenBank/DDBJ databases">
        <title>Hydrogenophaga sp. LA-38 isolated from sludge.</title>
        <authorList>
            <person name="Im W.-T."/>
        </authorList>
    </citation>
    <scope>NUCLEOTIDE SEQUENCE [LARGE SCALE GENOMIC DNA]</scope>
    <source>
        <strain evidence="4 5">LA-38</strain>
    </source>
</reference>
<dbReference type="EMBL" id="QVLS01000005">
    <property type="protein sequence ID" value="RFP79300.1"/>
    <property type="molecule type" value="Genomic_DNA"/>
</dbReference>
<dbReference type="RefSeq" id="WP_116958727.1">
    <property type="nucleotide sequence ID" value="NZ_QVLS01000005.1"/>
</dbReference>
<accession>A0A372EK71</accession>
<keyword evidence="2" id="KW-1134">Transmembrane beta strand</keyword>
<feature type="region of interest" description="Disordered" evidence="3">
    <location>
        <begin position="37"/>
        <end position="63"/>
    </location>
</feature>
<evidence type="ECO:0000313" key="4">
    <source>
        <dbReference type="EMBL" id="RFP79300.1"/>
    </source>
</evidence>
<dbReference type="AlphaFoldDB" id="A0A372EK71"/>
<comment type="subcellular location">
    <subcellularLocation>
        <location evidence="2">Cell membrane</location>
        <topology evidence="2">Lipid-anchor</topology>
    </subcellularLocation>
</comment>
<name>A0A372EK71_9BURK</name>
<evidence type="ECO:0000256" key="2">
    <source>
        <dbReference type="RuleBase" id="RU362097"/>
    </source>
</evidence>
<dbReference type="GO" id="GO:0015562">
    <property type="term" value="F:efflux transmembrane transporter activity"/>
    <property type="evidence" value="ECO:0007669"/>
    <property type="project" value="InterPro"/>
</dbReference>
<keyword evidence="2" id="KW-0449">Lipoprotein</keyword>
<dbReference type="InterPro" id="IPR003423">
    <property type="entry name" value="OMP_efflux"/>
</dbReference>
<gene>
    <name evidence="4" type="ORF">DY262_10005</name>
</gene>
<evidence type="ECO:0000313" key="5">
    <source>
        <dbReference type="Proteomes" id="UP000261931"/>
    </source>
</evidence>